<protein>
    <submittedName>
        <fullName evidence="3">Alpha/beta hydrolase</fullName>
    </submittedName>
</protein>
<gene>
    <name evidence="3" type="ORF">Drose_25635</name>
</gene>
<accession>A0ABY5Z1E9</accession>
<dbReference type="InterPro" id="IPR029058">
    <property type="entry name" value="AB_hydrolase_fold"/>
</dbReference>
<dbReference type="Pfam" id="PF12146">
    <property type="entry name" value="Hydrolase_4"/>
    <property type="match status" value="1"/>
</dbReference>
<keyword evidence="1" id="KW-0812">Transmembrane</keyword>
<evidence type="ECO:0000313" key="3">
    <source>
        <dbReference type="EMBL" id="UWZ34593.1"/>
    </source>
</evidence>
<dbReference type="PANTHER" id="PTHR43265:SF1">
    <property type="entry name" value="ESTERASE ESTD"/>
    <property type="match status" value="1"/>
</dbReference>
<sequence length="364" mass="39894">MPRLIVGVLNFPDTIRYTTTVSRRIVWFRRWSVLVPAATVLALVLGVGAVAVVGNDFAIRTETVTIPAASGELDGVLAWPDVTARPVGVVVFVHGDGPIDATSGGFYLPIWESLAQAGYASLSWSKPGVGGSTGNWLAQSMADRAREVEAAIDWVAARPGIDPARIGLWGASQAGWVAPAVAAGREDVTFVIMVSPAINWLRQGRYNLLAELEAAHASNEERERAVAVGDDRRRLLAENASYQRYRAETIDPKPMSEDRWAFARTNYRADATADLQALRHRGIPVLLLLGEEDRNVDIDETEAAYRTTLGPSLTVRRFPNARHSLVRTAVEDHDWWGVTVAVLTPRRLFVPGCLNAHRNFADRQ</sequence>
<dbReference type="InterPro" id="IPR053145">
    <property type="entry name" value="AB_hydrolase_Est10"/>
</dbReference>
<keyword evidence="1" id="KW-0472">Membrane</keyword>
<dbReference type="Proteomes" id="UP001058271">
    <property type="component" value="Chromosome"/>
</dbReference>
<evidence type="ECO:0000259" key="2">
    <source>
        <dbReference type="Pfam" id="PF12146"/>
    </source>
</evidence>
<feature type="domain" description="Serine aminopeptidase S33" evidence="2">
    <location>
        <begin position="85"/>
        <end position="326"/>
    </location>
</feature>
<evidence type="ECO:0000256" key="1">
    <source>
        <dbReference type="SAM" id="Phobius"/>
    </source>
</evidence>
<keyword evidence="4" id="KW-1185">Reference proteome</keyword>
<dbReference type="EMBL" id="CP073721">
    <property type="protein sequence ID" value="UWZ34593.1"/>
    <property type="molecule type" value="Genomic_DNA"/>
</dbReference>
<keyword evidence="3" id="KW-0378">Hydrolase</keyword>
<dbReference type="GO" id="GO:0016787">
    <property type="term" value="F:hydrolase activity"/>
    <property type="evidence" value="ECO:0007669"/>
    <property type="project" value="UniProtKB-KW"/>
</dbReference>
<dbReference type="SUPFAM" id="SSF53474">
    <property type="entry name" value="alpha/beta-Hydrolases"/>
    <property type="match status" value="1"/>
</dbReference>
<reference evidence="3" key="1">
    <citation type="submission" date="2021-04" db="EMBL/GenBank/DDBJ databases">
        <title>Biosynthetic gene clusters of Dactylosporangioum roseum.</title>
        <authorList>
            <person name="Hartkoorn R.C."/>
            <person name="Beaudoing E."/>
            <person name="Hot D."/>
            <person name="Moureu S."/>
        </authorList>
    </citation>
    <scope>NUCLEOTIDE SEQUENCE</scope>
    <source>
        <strain evidence="3">NRRL B-16295</strain>
    </source>
</reference>
<keyword evidence="1" id="KW-1133">Transmembrane helix</keyword>
<organism evidence="3 4">
    <name type="scientific">Dactylosporangium roseum</name>
    <dbReference type="NCBI Taxonomy" id="47989"/>
    <lineage>
        <taxon>Bacteria</taxon>
        <taxon>Bacillati</taxon>
        <taxon>Actinomycetota</taxon>
        <taxon>Actinomycetes</taxon>
        <taxon>Micromonosporales</taxon>
        <taxon>Micromonosporaceae</taxon>
        <taxon>Dactylosporangium</taxon>
    </lineage>
</organism>
<dbReference type="InterPro" id="IPR022742">
    <property type="entry name" value="Hydrolase_4"/>
</dbReference>
<feature type="transmembrane region" description="Helical" evidence="1">
    <location>
        <begin position="33"/>
        <end position="54"/>
    </location>
</feature>
<proteinExistence type="predicted"/>
<name>A0ABY5Z1E9_9ACTN</name>
<dbReference type="PANTHER" id="PTHR43265">
    <property type="entry name" value="ESTERASE ESTD"/>
    <property type="match status" value="1"/>
</dbReference>
<dbReference type="Gene3D" id="3.40.50.1820">
    <property type="entry name" value="alpha/beta hydrolase"/>
    <property type="match status" value="1"/>
</dbReference>
<evidence type="ECO:0000313" key="4">
    <source>
        <dbReference type="Proteomes" id="UP001058271"/>
    </source>
</evidence>